<dbReference type="RefSeq" id="WP_260726870.1">
    <property type="nucleotide sequence ID" value="NZ_BAAABS010000070.1"/>
</dbReference>
<proteinExistence type="predicted"/>
<accession>A0ABY5Z922</accession>
<reference evidence="1" key="1">
    <citation type="submission" date="2021-04" db="EMBL/GenBank/DDBJ databases">
        <title>Biosynthetic gene clusters of Dactylosporangioum roseum.</title>
        <authorList>
            <person name="Hartkoorn R.C."/>
            <person name="Beaudoing E."/>
            <person name="Hot D."/>
            <person name="Moureu S."/>
        </authorList>
    </citation>
    <scope>NUCLEOTIDE SEQUENCE</scope>
    <source>
        <strain evidence="1">NRRL B-16295</strain>
    </source>
</reference>
<dbReference type="EMBL" id="CP073721">
    <property type="protein sequence ID" value="UWZ37513.1"/>
    <property type="molecule type" value="Genomic_DNA"/>
</dbReference>
<dbReference type="Proteomes" id="UP001058271">
    <property type="component" value="Chromosome"/>
</dbReference>
<protein>
    <submittedName>
        <fullName evidence="1">Uncharacterized protein</fullName>
    </submittedName>
</protein>
<sequence>MSDELNRMLAEASERIEREASGDYDIPDVRGAAARAGFGDVPETVTVSYVPAGCGSAGEG</sequence>
<organism evidence="1 2">
    <name type="scientific">Dactylosporangium roseum</name>
    <dbReference type="NCBI Taxonomy" id="47989"/>
    <lineage>
        <taxon>Bacteria</taxon>
        <taxon>Bacillati</taxon>
        <taxon>Actinomycetota</taxon>
        <taxon>Actinomycetes</taxon>
        <taxon>Micromonosporales</taxon>
        <taxon>Micromonosporaceae</taxon>
        <taxon>Dactylosporangium</taxon>
    </lineage>
</organism>
<evidence type="ECO:0000313" key="1">
    <source>
        <dbReference type="EMBL" id="UWZ37513.1"/>
    </source>
</evidence>
<name>A0ABY5Z922_9ACTN</name>
<keyword evidence="2" id="KW-1185">Reference proteome</keyword>
<evidence type="ECO:0000313" key="2">
    <source>
        <dbReference type="Proteomes" id="UP001058271"/>
    </source>
</evidence>
<gene>
    <name evidence="1" type="ORF">Drose_04310</name>
</gene>